<dbReference type="EMBL" id="CP081303">
    <property type="protein sequence ID" value="QZE14803.1"/>
    <property type="molecule type" value="Genomic_DNA"/>
</dbReference>
<accession>A0AC61NGN5</accession>
<organism evidence="1 2">
    <name type="scientific">Halosquirtibacter laminarini</name>
    <dbReference type="NCBI Taxonomy" id="3374600"/>
    <lineage>
        <taxon>Bacteria</taxon>
        <taxon>Pseudomonadati</taxon>
        <taxon>Bacteroidota</taxon>
        <taxon>Bacteroidia</taxon>
        <taxon>Marinilabiliales</taxon>
        <taxon>Prolixibacteraceae</taxon>
        <taxon>Halosquirtibacter</taxon>
    </lineage>
</organism>
<keyword evidence="2" id="KW-1185">Reference proteome</keyword>
<evidence type="ECO:0000313" key="1">
    <source>
        <dbReference type="EMBL" id="QZE14803.1"/>
    </source>
</evidence>
<evidence type="ECO:0000313" key="2">
    <source>
        <dbReference type="Proteomes" id="UP000826212"/>
    </source>
</evidence>
<sequence length="229" mass="26168">MKHLASNIKYLRTQFGLSQKKLGLRVEISPSSIGSYENGRTIPTLKNIQKLATTFHVDIDAMLHVDLSVEKIEVGKEGKSIRILPIVVENDNKEKASIVPAKAVAGYTEGYAEPQFISNLINFDLPFPELQREQTYRVFQIAGESMLPIKDRSYIISSYLQDWNHIAYGKCYIILTQEDGIVFKRIEKSEVENRLKLTSDNPSFHPYEIHMADIKEIWIAKGVIDFDIH</sequence>
<dbReference type="Proteomes" id="UP000826212">
    <property type="component" value="Chromosome"/>
</dbReference>
<protein>
    <submittedName>
        <fullName evidence="1">Helix-turn-helix domain-containing protein</fullName>
    </submittedName>
</protein>
<proteinExistence type="predicted"/>
<gene>
    <name evidence="1" type="ORF">K4L44_02780</name>
</gene>
<reference evidence="1" key="1">
    <citation type="submission" date="2021-08" db="EMBL/GenBank/DDBJ databases">
        <title>Novel anaerobic bacterium isolated from sea squirt in East Sea, Republic of Korea.</title>
        <authorList>
            <person name="Nguyen T.H."/>
            <person name="Li Z."/>
            <person name="Lee Y.-J."/>
            <person name="Ko J."/>
            <person name="Kim S.-G."/>
        </authorList>
    </citation>
    <scope>NUCLEOTIDE SEQUENCE</scope>
    <source>
        <strain evidence="1">KCTC 25031</strain>
    </source>
</reference>
<name>A0AC61NGN5_9BACT</name>